<evidence type="ECO:0000313" key="2">
    <source>
        <dbReference type="EMBL" id="TYJ57167.1"/>
    </source>
</evidence>
<evidence type="ECO:0000313" key="3">
    <source>
        <dbReference type="Proteomes" id="UP000322245"/>
    </source>
</evidence>
<proteinExistence type="predicted"/>
<organism evidence="2 3">
    <name type="scientific">Cryptococcus floricola</name>
    <dbReference type="NCBI Taxonomy" id="2591691"/>
    <lineage>
        <taxon>Eukaryota</taxon>
        <taxon>Fungi</taxon>
        <taxon>Dikarya</taxon>
        <taxon>Basidiomycota</taxon>
        <taxon>Agaricomycotina</taxon>
        <taxon>Tremellomycetes</taxon>
        <taxon>Tremellales</taxon>
        <taxon>Cryptococcaceae</taxon>
        <taxon>Cryptococcus</taxon>
    </lineage>
</organism>
<sequence>MLLVLTVFTLIAGVIDSSIGSDDAMERFNSWSTDKLDYLALFGGGEVRACRGWDPAAPEWSDPAGCLKAKQYRQAFKVLQRERSRKHNHYHFAIDHNIATLEVMLKCFLPTSDPEYTPCHEKPLIISGWWYTAAVLTDSTTGEVVWQRSITQQLEKLGYFWIAVGQYTNWIEVAEIMPDVYNTLWNNDVETLSCITDPRCIAKEDYVPPEGGEDLSVGVPVQERGVIPLWALNVVDYWGARPKEISHNTHWWGLKEKGDWTYQPLGQEWIATPWPLPAGHHHLPYSIEEECLARPTTPLEERKDAGLILAKRSSYFHYHHVSPPEFWTNLTQNDGVELISVANVEEGKPMPVGLETIGKQTVEDYTKLVGDVKAMVGIGIPVISPSVYAAWCQATPVVIPIFHDEDDSSPWHPYSGYSQHGPALSVGEPYAYSYHAKNYTQLVEAVHKAMSTPIERFIPDDMRLSHTMKALEAYMNRDLVKMMELKVKANGGKIPALKAGLRERCIELGRCMPELPPGRVPSGPSSFLLY</sequence>
<dbReference type="EMBL" id="NIDF01000015">
    <property type="protein sequence ID" value="TYJ57167.1"/>
    <property type="molecule type" value="Genomic_DNA"/>
</dbReference>
<keyword evidence="3" id="KW-1185">Reference proteome</keyword>
<name>A0A5D3B0A4_9TREE</name>
<feature type="signal peptide" evidence="1">
    <location>
        <begin position="1"/>
        <end position="17"/>
    </location>
</feature>
<dbReference type="AlphaFoldDB" id="A0A5D3B0A4"/>
<gene>
    <name evidence="2" type="ORF">B9479_002082</name>
</gene>
<dbReference type="Proteomes" id="UP000322245">
    <property type="component" value="Unassembled WGS sequence"/>
</dbReference>
<accession>A0A5D3B0A4</accession>
<evidence type="ECO:0008006" key="4">
    <source>
        <dbReference type="Google" id="ProtNLM"/>
    </source>
</evidence>
<protein>
    <recommendedName>
        <fullName evidence="4">Alpha-1,6-mannosyl-glycoprotein 6-beta-N-acetylglucosaminyltransferase</fullName>
    </recommendedName>
</protein>
<feature type="chain" id="PRO_5023052283" description="Alpha-1,6-mannosyl-glycoprotein 6-beta-N-acetylglucosaminyltransferase" evidence="1">
    <location>
        <begin position="18"/>
        <end position="530"/>
    </location>
</feature>
<comment type="caution">
    <text evidence="2">The sequence shown here is derived from an EMBL/GenBank/DDBJ whole genome shotgun (WGS) entry which is preliminary data.</text>
</comment>
<keyword evidence="1" id="KW-0732">Signal</keyword>
<reference evidence="2 3" key="1">
    <citation type="submission" date="2017-05" db="EMBL/GenBank/DDBJ databases">
        <title>The Genome Sequence of Tsuchiyaea wingfieldii DSM 27421.</title>
        <authorList>
            <person name="Cuomo C."/>
            <person name="Passer A."/>
            <person name="Billmyre B."/>
            <person name="Heitman J."/>
        </authorList>
    </citation>
    <scope>NUCLEOTIDE SEQUENCE [LARGE SCALE GENOMIC DNA]</scope>
    <source>
        <strain evidence="2 3">DSM 27421</strain>
    </source>
</reference>
<evidence type="ECO:0000256" key="1">
    <source>
        <dbReference type="SAM" id="SignalP"/>
    </source>
</evidence>